<organism evidence="1 2">
    <name type="scientific">Aspergillus neoniger (strain CBS 115656)</name>
    <dbReference type="NCBI Taxonomy" id="1448310"/>
    <lineage>
        <taxon>Eukaryota</taxon>
        <taxon>Fungi</taxon>
        <taxon>Dikarya</taxon>
        <taxon>Ascomycota</taxon>
        <taxon>Pezizomycotina</taxon>
        <taxon>Eurotiomycetes</taxon>
        <taxon>Eurotiomycetidae</taxon>
        <taxon>Eurotiales</taxon>
        <taxon>Aspergillaceae</taxon>
        <taxon>Aspergillus</taxon>
        <taxon>Aspergillus subgen. Circumdati</taxon>
    </lineage>
</organism>
<evidence type="ECO:0000313" key="1">
    <source>
        <dbReference type="EMBL" id="PYH31820.1"/>
    </source>
</evidence>
<dbReference type="AlphaFoldDB" id="A0A318YGY3"/>
<proteinExistence type="predicted"/>
<dbReference type="GeneID" id="37120412"/>
<sequence length="310" mass="35238">MRLSERKALAVRELSICSFSGRPLGLGCSVPHSCPGELQVSENLETALERLRNCQTLRVSVAGIKTAGYGPAWLGAVDATLTVLEVFSQAGIPLKSIEMDFRTDDAAALLHDGFKHRDYNDIPFSPFGYDRLLIKDVSLSLNASIAGNSDLCRRIFSPLWVRKAKMVSLDFGNSYGGRCVLDFLCHDKRFRARYISVLKLRGAAGMCFSKFAKKLHSHHTSLRILSMENVRFKRCDWPSLLHQLRTDFHHLRELHLTFPVEKDSMFAHDWRWKRRYRDPQFKVTYNGPRKNGVVTALEELADGDPLLIRD</sequence>
<dbReference type="EMBL" id="KZ821471">
    <property type="protein sequence ID" value="PYH31820.1"/>
    <property type="molecule type" value="Genomic_DNA"/>
</dbReference>
<reference evidence="1" key="1">
    <citation type="submission" date="2016-12" db="EMBL/GenBank/DDBJ databases">
        <title>The genomes of Aspergillus section Nigri reveals drivers in fungal speciation.</title>
        <authorList>
            <consortium name="DOE Joint Genome Institute"/>
            <person name="Vesth T.C."/>
            <person name="Nybo J."/>
            <person name="Theobald S."/>
            <person name="Brandl J."/>
            <person name="Frisvad J.C."/>
            <person name="Nielsen K.F."/>
            <person name="Lyhne E.K."/>
            <person name="Kogle M.E."/>
            <person name="Kuo A."/>
            <person name="Riley R."/>
            <person name="Clum A."/>
            <person name="Nolan M."/>
            <person name="Lipzen A."/>
            <person name="Salamov A."/>
            <person name="Henrissat B."/>
            <person name="Wiebenga A."/>
            <person name="De Vries R.P."/>
            <person name="Grigoriev I.V."/>
            <person name="Mortensen U.H."/>
            <person name="Andersen M.R."/>
            <person name="Baker S.E."/>
        </authorList>
    </citation>
    <scope>NUCLEOTIDE SEQUENCE [LARGE SCALE GENOMIC DNA]</scope>
    <source>
        <strain evidence="1">CBS 115656</strain>
    </source>
</reference>
<dbReference type="Proteomes" id="UP000247647">
    <property type="component" value="Unassembled WGS sequence"/>
</dbReference>
<dbReference type="OrthoDB" id="4483860at2759"/>
<dbReference type="RefSeq" id="XP_025477298.1">
    <property type="nucleotide sequence ID" value="XM_025617956.1"/>
</dbReference>
<evidence type="ECO:0000313" key="2">
    <source>
        <dbReference type="Proteomes" id="UP000247647"/>
    </source>
</evidence>
<evidence type="ECO:0008006" key="3">
    <source>
        <dbReference type="Google" id="ProtNLM"/>
    </source>
</evidence>
<name>A0A318YGY3_ASPNB</name>
<keyword evidence="2" id="KW-1185">Reference proteome</keyword>
<accession>A0A318YGY3</accession>
<protein>
    <recommendedName>
        <fullName evidence="3">RNI-like protein</fullName>
    </recommendedName>
</protein>
<gene>
    <name evidence="1" type="ORF">BO87DRAFT_121181</name>
</gene>